<sequence>MKTPITNLSRIIKHKNQSEVANASTIEQQSSRTEVMDTINSTMAGTVTRVLTTDEDLHNPKTIKKAIGADKVIPDVSMNPEFPGIEIAGIKSQVDKGELSESALCKSGGLL</sequence>
<protein>
    <submittedName>
        <fullName evidence="1">Uncharacterized protein</fullName>
    </submittedName>
</protein>
<comment type="caution">
    <text evidence="1">The sequence shown here is derived from an EMBL/GenBank/DDBJ whole genome shotgun (WGS) entry which is preliminary data.</text>
</comment>
<reference evidence="1 2" key="1">
    <citation type="journal article" date="2024" name="G3 (Bethesda)">
        <title>Genome assembly of Hibiscus sabdariffa L. provides insights into metabolisms of medicinal natural products.</title>
        <authorList>
            <person name="Kim T."/>
        </authorList>
    </citation>
    <scope>NUCLEOTIDE SEQUENCE [LARGE SCALE GENOMIC DNA]</scope>
    <source>
        <strain evidence="1">TK-2024</strain>
        <tissue evidence="1">Old leaves</tissue>
    </source>
</reference>
<dbReference type="Proteomes" id="UP001472677">
    <property type="component" value="Unassembled WGS sequence"/>
</dbReference>
<evidence type="ECO:0000313" key="1">
    <source>
        <dbReference type="EMBL" id="KAK8600168.1"/>
    </source>
</evidence>
<dbReference type="EMBL" id="JBBPBM010000001">
    <property type="protein sequence ID" value="KAK8600168.1"/>
    <property type="molecule type" value="Genomic_DNA"/>
</dbReference>
<gene>
    <name evidence="1" type="ORF">V6N12_050026</name>
</gene>
<accession>A0ABR2GBD4</accession>
<evidence type="ECO:0000313" key="2">
    <source>
        <dbReference type="Proteomes" id="UP001472677"/>
    </source>
</evidence>
<proteinExistence type="predicted"/>
<keyword evidence="2" id="KW-1185">Reference proteome</keyword>
<name>A0ABR2GBD4_9ROSI</name>
<organism evidence="1 2">
    <name type="scientific">Hibiscus sabdariffa</name>
    <name type="common">roselle</name>
    <dbReference type="NCBI Taxonomy" id="183260"/>
    <lineage>
        <taxon>Eukaryota</taxon>
        <taxon>Viridiplantae</taxon>
        <taxon>Streptophyta</taxon>
        <taxon>Embryophyta</taxon>
        <taxon>Tracheophyta</taxon>
        <taxon>Spermatophyta</taxon>
        <taxon>Magnoliopsida</taxon>
        <taxon>eudicotyledons</taxon>
        <taxon>Gunneridae</taxon>
        <taxon>Pentapetalae</taxon>
        <taxon>rosids</taxon>
        <taxon>malvids</taxon>
        <taxon>Malvales</taxon>
        <taxon>Malvaceae</taxon>
        <taxon>Malvoideae</taxon>
        <taxon>Hibiscus</taxon>
    </lineage>
</organism>